<proteinExistence type="predicted"/>
<gene>
    <name evidence="1" type="ORF">CYMTET_23016</name>
</gene>
<dbReference type="EMBL" id="LGRX02011806">
    <property type="protein sequence ID" value="KAK3268478.1"/>
    <property type="molecule type" value="Genomic_DNA"/>
</dbReference>
<keyword evidence="2" id="KW-1185">Reference proteome</keyword>
<accession>A0AAE0FZ81</accession>
<dbReference type="AlphaFoldDB" id="A0AAE0FZ81"/>
<dbReference type="Proteomes" id="UP001190700">
    <property type="component" value="Unassembled WGS sequence"/>
</dbReference>
<organism evidence="1 2">
    <name type="scientific">Cymbomonas tetramitiformis</name>
    <dbReference type="NCBI Taxonomy" id="36881"/>
    <lineage>
        <taxon>Eukaryota</taxon>
        <taxon>Viridiplantae</taxon>
        <taxon>Chlorophyta</taxon>
        <taxon>Pyramimonadophyceae</taxon>
        <taxon>Pyramimonadales</taxon>
        <taxon>Pyramimonadaceae</taxon>
        <taxon>Cymbomonas</taxon>
    </lineage>
</organism>
<reference evidence="1 2" key="1">
    <citation type="journal article" date="2015" name="Genome Biol. Evol.">
        <title>Comparative Genomics of a Bacterivorous Green Alga Reveals Evolutionary Causalities and Consequences of Phago-Mixotrophic Mode of Nutrition.</title>
        <authorList>
            <person name="Burns J.A."/>
            <person name="Paasch A."/>
            <person name="Narechania A."/>
            <person name="Kim E."/>
        </authorList>
    </citation>
    <scope>NUCLEOTIDE SEQUENCE [LARGE SCALE GENOMIC DNA]</scope>
    <source>
        <strain evidence="1 2">PLY_AMNH</strain>
    </source>
</reference>
<name>A0AAE0FZ81_9CHLO</name>
<evidence type="ECO:0000313" key="1">
    <source>
        <dbReference type="EMBL" id="KAK3268478.1"/>
    </source>
</evidence>
<evidence type="ECO:0000313" key="2">
    <source>
        <dbReference type="Proteomes" id="UP001190700"/>
    </source>
</evidence>
<comment type="caution">
    <text evidence="1">The sequence shown here is derived from an EMBL/GenBank/DDBJ whole genome shotgun (WGS) entry which is preliminary data.</text>
</comment>
<protein>
    <submittedName>
        <fullName evidence="1">Uncharacterized protein</fullName>
    </submittedName>
</protein>
<sequence>MALAQVFQDAADCGPDAAAIDVHGAPAVLTAGGAAAELDMSAYGFSVPAEGRAGYGTLAARFDDLVSSTSVSFDGASFQHGVAEYPPAAAAAVTVGVQCGETDLGSPAYGHEGSTGGGTYGIATVAPVPPVERAPWPRTVEFAAHELTHHELTAQQEAGFQVAAGAFTASQISVPSAARQHAGTDGTPPCSITNKVAPYVLHSSVTTTCLEHSLKEWNFSMVHLDGALF</sequence>